<name>A0A4Z2G331_9TELE</name>
<sequence>MTSFTFILLTFISLCSFVLSSFSIEPETPTLDPLTSAGSSRQGQISRDDRHCDQHGCPPGVIEAAQSGHHRGREMALRPRLPPAAVWTLYISHPTTCSRSDRLGQPLMHPGKYLAAALLPLPVYPPICLPRGNECGVVRGNRPGLLVRPKAKKDFIH</sequence>
<evidence type="ECO:0000256" key="1">
    <source>
        <dbReference type="SAM" id="MobiDB-lite"/>
    </source>
</evidence>
<protein>
    <submittedName>
        <fullName evidence="3">Uncharacterized protein</fullName>
    </submittedName>
</protein>
<feature type="signal peptide" evidence="2">
    <location>
        <begin position="1"/>
        <end position="20"/>
    </location>
</feature>
<evidence type="ECO:0000313" key="4">
    <source>
        <dbReference type="Proteomes" id="UP000314294"/>
    </source>
</evidence>
<evidence type="ECO:0000256" key="2">
    <source>
        <dbReference type="SAM" id="SignalP"/>
    </source>
</evidence>
<feature type="compositionally biased region" description="Polar residues" evidence="1">
    <location>
        <begin position="36"/>
        <end position="45"/>
    </location>
</feature>
<keyword evidence="2" id="KW-0732">Signal</keyword>
<proteinExistence type="predicted"/>
<feature type="chain" id="PRO_5021213108" evidence="2">
    <location>
        <begin position="21"/>
        <end position="157"/>
    </location>
</feature>
<reference evidence="3 4" key="1">
    <citation type="submission" date="2019-03" db="EMBL/GenBank/DDBJ databases">
        <title>First draft genome of Liparis tanakae, snailfish: a comprehensive survey of snailfish specific genes.</title>
        <authorList>
            <person name="Kim W."/>
            <person name="Song I."/>
            <person name="Jeong J.-H."/>
            <person name="Kim D."/>
            <person name="Kim S."/>
            <person name="Ryu S."/>
            <person name="Song J.Y."/>
            <person name="Lee S.K."/>
        </authorList>
    </citation>
    <scope>NUCLEOTIDE SEQUENCE [LARGE SCALE GENOMIC DNA]</scope>
    <source>
        <tissue evidence="3">Muscle</tissue>
    </source>
</reference>
<comment type="caution">
    <text evidence="3">The sequence shown here is derived from an EMBL/GenBank/DDBJ whole genome shotgun (WGS) entry which is preliminary data.</text>
</comment>
<accession>A0A4Z2G331</accession>
<dbReference type="Proteomes" id="UP000314294">
    <property type="component" value="Unassembled WGS sequence"/>
</dbReference>
<evidence type="ECO:0000313" key="3">
    <source>
        <dbReference type="EMBL" id="TNN47976.1"/>
    </source>
</evidence>
<gene>
    <name evidence="3" type="ORF">EYF80_041799</name>
</gene>
<feature type="region of interest" description="Disordered" evidence="1">
    <location>
        <begin position="30"/>
        <end position="52"/>
    </location>
</feature>
<dbReference type="AlphaFoldDB" id="A0A4Z2G331"/>
<keyword evidence="4" id="KW-1185">Reference proteome</keyword>
<organism evidence="3 4">
    <name type="scientific">Liparis tanakae</name>
    <name type="common">Tanaka's snailfish</name>
    <dbReference type="NCBI Taxonomy" id="230148"/>
    <lineage>
        <taxon>Eukaryota</taxon>
        <taxon>Metazoa</taxon>
        <taxon>Chordata</taxon>
        <taxon>Craniata</taxon>
        <taxon>Vertebrata</taxon>
        <taxon>Euteleostomi</taxon>
        <taxon>Actinopterygii</taxon>
        <taxon>Neopterygii</taxon>
        <taxon>Teleostei</taxon>
        <taxon>Neoteleostei</taxon>
        <taxon>Acanthomorphata</taxon>
        <taxon>Eupercaria</taxon>
        <taxon>Perciformes</taxon>
        <taxon>Cottioidei</taxon>
        <taxon>Cottales</taxon>
        <taxon>Liparidae</taxon>
        <taxon>Liparis</taxon>
    </lineage>
</organism>
<dbReference type="EMBL" id="SRLO01000716">
    <property type="protein sequence ID" value="TNN47976.1"/>
    <property type="molecule type" value="Genomic_DNA"/>
</dbReference>